<sequence>MNSDVLDRDFLIQAEGTTIYSSPMYDHLQDLQIADRKKNRQISGCWQVFTGLSAPITRRLN</sequence>
<organism evidence="1">
    <name type="scientific">Picea glauca</name>
    <name type="common">White spruce</name>
    <name type="synonym">Pinus glauca</name>
    <dbReference type="NCBI Taxonomy" id="3330"/>
    <lineage>
        <taxon>Eukaryota</taxon>
        <taxon>Viridiplantae</taxon>
        <taxon>Streptophyta</taxon>
        <taxon>Embryophyta</taxon>
        <taxon>Tracheophyta</taxon>
        <taxon>Spermatophyta</taxon>
        <taxon>Pinopsida</taxon>
        <taxon>Pinidae</taxon>
        <taxon>Conifers I</taxon>
        <taxon>Pinales</taxon>
        <taxon>Pinaceae</taxon>
        <taxon>Picea</taxon>
    </lineage>
</organism>
<dbReference type="AlphaFoldDB" id="A0A117NH70"/>
<proteinExistence type="predicted"/>
<accession>A0A117NH70</accession>
<gene>
    <name evidence="1" type="ORF">ABT39_MTgene4923</name>
</gene>
<reference evidence="1" key="1">
    <citation type="journal article" date="2015" name="Genome Biol. Evol.">
        <title>Organellar Genomes of White Spruce (Picea glauca): Assembly and Annotation.</title>
        <authorList>
            <person name="Jackman S.D."/>
            <person name="Warren R.L."/>
            <person name="Gibb E.A."/>
            <person name="Vandervalk B.P."/>
            <person name="Mohamadi H."/>
            <person name="Chu J."/>
            <person name="Raymond A."/>
            <person name="Pleasance S."/>
            <person name="Coope R."/>
            <person name="Wildung M.R."/>
            <person name="Ritland C.E."/>
            <person name="Bousquet J."/>
            <person name="Jones S.J."/>
            <person name="Bohlmann J."/>
            <person name="Birol I."/>
        </authorList>
    </citation>
    <scope>NUCLEOTIDE SEQUENCE [LARGE SCALE GENOMIC DNA]</scope>
    <source>
        <tissue evidence="1">Flushing bud</tissue>
    </source>
</reference>
<evidence type="ECO:0000313" key="1">
    <source>
        <dbReference type="EMBL" id="KUM47928.1"/>
    </source>
</evidence>
<geneLocation type="mitochondrion" evidence="1"/>
<keyword evidence="1" id="KW-0496">Mitochondrion</keyword>
<dbReference type="EMBL" id="LKAM01000006">
    <property type="protein sequence ID" value="KUM47928.1"/>
    <property type="molecule type" value="Genomic_DNA"/>
</dbReference>
<name>A0A117NH70_PICGL</name>
<comment type="caution">
    <text evidence="1">The sequence shown here is derived from an EMBL/GenBank/DDBJ whole genome shotgun (WGS) entry which is preliminary data.</text>
</comment>
<protein>
    <submittedName>
        <fullName evidence="1">Uncharacterized protein</fullName>
    </submittedName>
</protein>